<evidence type="ECO:0000313" key="1">
    <source>
        <dbReference type="EMBL" id="ANA49008.1"/>
    </source>
</evidence>
<dbReference type="EMBL" id="KU884563">
    <property type="protein sequence ID" value="ANA49008.1"/>
    <property type="molecule type" value="Genomic_DNA"/>
</dbReference>
<name>A0A1C8HUE3_BPPP4</name>
<reference evidence="1 2" key="1">
    <citation type="journal article" date="2016" name="Appl. Environ. Microbiol.">
        <title>Genomic and Transcriptional Mapping of PaMx41, Archetype of a New Lineage of Bacteriophages Infecting Pseudomonas aeruginosa.</title>
        <authorList>
            <person name="Cruz-Plancarte I."/>
            <person name="Cazares A."/>
            <person name="Guarneros G."/>
        </authorList>
    </citation>
    <scope>NUCLEOTIDE SEQUENCE [LARGE SCALE GENOMIC DNA]</scope>
</reference>
<evidence type="ECO:0000313" key="2">
    <source>
        <dbReference type="Proteomes" id="UP000230640"/>
    </source>
</evidence>
<keyword evidence="2" id="KW-1185">Reference proteome</keyword>
<proteinExistence type="predicted"/>
<gene>
    <name evidence="1" type="ORF">PaMx41_ORF45</name>
</gene>
<protein>
    <submittedName>
        <fullName evidence="1">Uncharacterized protein</fullName>
    </submittedName>
</protein>
<accession>A0A1C8HUE3</accession>
<sequence>MITSFILKVTFLANYPVVEGTALFYIKLPANPTYPKLFMAELKIFLTNHLKEFHNCCNATYLDRVGIEVLAHGVDAIWEIDKLEDSIQGTFGGLSNIEIKTLLVINGEY</sequence>
<dbReference type="Proteomes" id="UP000230640">
    <property type="component" value="Segment"/>
</dbReference>
<organism evidence="1 2">
    <name type="scientific">Pseudomonas phage PaMx41</name>
    <dbReference type="NCBI Taxonomy" id="1815976"/>
    <lineage>
        <taxon>Viruses</taxon>
        <taxon>Duplodnaviria</taxon>
        <taxon>Heunggongvirae</taxon>
        <taxon>Uroviricota</taxon>
        <taxon>Caudoviricetes</taxon>
        <taxon>Fredfastierviridae</taxon>
        <taxon>Jamesmcgillvirus</taxon>
        <taxon>Jamesmcgillvirus PaMx41</taxon>
    </lineage>
</organism>